<proteinExistence type="predicted"/>
<sequence length="129" mass="13982">MQLKQVHRRKLPLIPRRACHAVPALGGVIPFCVFSALASERMEGEIALSAPQCTLFVVQTGPGFSLLREDSYFTVLEGDQVRGPLHVLGSHDVEIVGEVTLGCDNRRLGPQPQSGKSDLLRSLPTVTVP</sequence>
<name>A0A1B2EU67_9HYPH</name>
<dbReference type="KEGG" id="moc:BB934_35205"/>
<accession>A0A1B2EU67</accession>
<organism evidence="2">
    <name type="scientific">Microvirga ossetica</name>
    <dbReference type="NCBI Taxonomy" id="1882682"/>
    <lineage>
        <taxon>Bacteria</taxon>
        <taxon>Pseudomonadati</taxon>
        <taxon>Pseudomonadota</taxon>
        <taxon>Alphaproteobacteria</taxon>
        <taxon>Hyphomicrobiales</taxon>
        <taxon>Methylobacteriaceae</taxon>
        <taxon>Microvirga</taxon>
    </lineage>
</organism>
<feature type="region of interest" description="Disordered" evidence="1">
    <location>
        <begin position="106"/>
        <end position="129"/>
    </location>
</feature>
<protein>
    <submittedName>
        <fullName evidence="2">Uncharacterized protein</fullName>
    </submittedName>
</protein>
<keyword evidence="2" id="KW-0614">Plasmid</keyword>
<gene>
    <name evidence="2" type="ORF">BB934_35205</name>
</gene>
<reference evidence="2" key="1">
    <citation type="submission" date="2016-07" db="EMBL/GenBank/DDBJ databases">
        <title>Microvirga ossetica sp. nov. a new species of rhizobia isolated from root nodules of the legume species Vicia alpestris Steven originated from North Ossetia region in the Caucasus.</title>
        <authorList>
            <person name="Safronova V.I."/>
            <person name="Kuznetsova I.G."/>
            <person name="Sazanova A.L."/>
            <person name="Belimov A."/>
            <person name="Andronov E."/>
            <person name="Osledkin Y.S."/>
            <person name="Onishchuk O.P."/>
            <person name="Kurchak O.N."/>
            <person name="Shaposhnikov A.I."/>
            <person name="Willems A."/>
            <person name="Tikhonovich I.A."/>
        </authorList>
    </citation>
    <scope>NUCLEOTIDE SEQUENCE [LARGE SCALE GENOMIC DNA]</scope>
    <source>
        <strain evidence="2">V5/3M</strain>
        <plasmid evidence="2">unnamed3</plasmid>
    </source>
</reference>
<evidence type="ECO:0000313" key="2">
    <source>
        <dbReference type="EMBL" id="ANY83513.1"/>
    </source>
</evidence>
<dbReference type="EMBL" id="CP016618">
    <property type="protein sequence ID" value="ANY83513.1"/>
    <property type="molecule type" value="Genomic_DNA"/>
</dbReference>
<geneLocation type="plasmid" evidence="2">
    <name>unnamed3</name>
</geneLocation>
<evidence type="ECO:0000256" key="1">
    <source>
        <dbReference type="SAM" id="MobiDB-lite"/>
    </source>
</evidence>
<dbReference type="AlphaFoldDB" id="A0A1B2EU67"/>